<feature type="transmembrane region" description="Helical" evidence="7">
    <location>
        <begin position="42"/>
        <end position="61"/>
    </location>
</feature>
<feature type="transmembrane region" description="Helical" evidence="7">
    <location>
        <begin position="12"/>
        <end position="30"/>
    </location>
</feature>
<evidence type="ECO:0000256" key="1">
    <source>
        <dbReference type="ARBA" id="ARBA00004651"/>
    </source>
</evidence>
<dbReference type="AlphaFoldDB" id="A0A1G2T2A9"/>
<evidence type="ECO:0000259" key="8">
    <source>
        <dbReference type="Pfam" id="PF02308"/>
    </source>
</evidence>
<evidence type="ECO:0000256" key="7">
    <source>
        <dbReference type="SAM" id="Phobius"/>
    </source>
</evidence>
<evidence type="ECO:0000256" key="2">
    <source>
        <dbReference type="ARBA" id="ARBA00009298"/>
    </source>
</evidence>
<evidence type="ECO:0000256" key="5">
    <source>
        <dbReference type="ARBA" id="ARBA00022989"/>
    </source>
</evidence>
<dbReference type="PANTHER" id="PTHR33778:SF1">
    <property type="entry name" value="MAGNESIUM TRANSPORTER YHID-RELATED"/>
    <property type="match status" value="1"/>
</dbReference>
<feature type="transmembrane region" description="Helical" evidence="7">
    <location>
        <begin position="122"/>
        <end position="141"/>
    </location>
</feature>
<dbReference type="GO" id="GO:0005886">
    <property type="term" value="C:plasma membrane"/>
    <property type="evidence" value="ECO:0007669"/>
    <property type="project" value="UniProtKB-SubCell"/>
</dbReference>
<keyword evidence="6 7" id="KW-0472">Membrane</keyword>
<comment type="subcellular location">
    <subcellularLocation>
        <location evidence="1">Cell membrane</location>
        <topology evidence="1">Multi-pass membrane protein</topology>
    </subcellularLocation>
</comment>
<comment type="caution">
    <text evidence="9">The sequence shown here is derived from an EMBL/GenBank/DDBJ whole genome shotgun (WGS) entry which is preliminary data.</text>
</comment>
<accession>A0A1G2T2A9</accession>
<name>A0A1G2T2A9_9BACT</name>
<dbReference type="InterPro" id="IPR003416">
    <property type="entry name" value="MgtC/SapB/SrpB/YhiD_fam"/>
</dbReference>
<evidence type="ECO:0000313" key="10">
    <source>
        <dbReference type="Proteomes" id="UP000178612"/>
    </source>
</evidence>
<dbReference type="Proteomes" id="UP000178612">
    <property type="component" value="Unassembled WGS sequence"/>
</dbReference>
<dbReference type="InterPro" id="IPR049177">
    <property type="entry name" value="MgtC_SapB_SrpB_YhiD_N"/>
</dbReference>
<evidence type="ECO:0000256" key="6">
    <source>
        <dbReference type="ARBA" id="ARBA00023136"/>
    </source>
</evidence>
<feature type="transmembrane region" description="Helical" evidence="7">
    <location>
        <begin position="73"/>
        <end position="92"/>
    </location>
</feature>
<keyword evidence="3" id="KW-1003">Cell membrane</keyword>
<feature type="domain" description="MgtC/SapB/SrpB/YhiD N-terminal" evidence="8">
    <location>
        <begin position="17"/>
        <end position="142"/>
    </location>
</feature>
<proteinExistence type="inferred from homology"/>
<protein>
    <recommendedName>
        <fullName evidence="8">MgtC/SapB/SrpB/YhiD N-terminal domain-containing protein</fullName>
    </recommendedName>
</protein>
<evidence type="ECO:0000256" key="4">
    <source>
        <dbReference type="ARBA" id="ARBA00022692"/>
    </source>
</evidence>
<comment type="similarity">
    <text evidence="2">Belongs to the MgtC/SapB family.</text>
</comment>
<sequence length="149" mass="15775">MIENILADAFYGPLATLVVSLLLGSILGLERTLAHKVAGVRTYGLVSMGSSLFILIARYVVPTSSIYSFDPLRIAAAIVMGIGFLCGGVIVFKDSTLQGLTTAAGLWVVAGIGMAVGYGFILLAVFATAATLVVFTLFWFIEHRIVNSK</sequence>
<dbReference type="Pfam" id="PF02308">
    <property type="entry name" value="MgtC"/>
    <property type="match status" value="1"/>
</dbReference>
<dbReference type="PANTHER" id="PTHR33778">
    <property type="entry name" value="PROTEIN MGTC"/>
    <property type="match status" value="1"/>
</dbReference>
<gene>
    <name evidence="9" type="ORF">A2758_02910</name>
</gene>
<dbReference type="EMBL" id="MHVJ01000013">
    <property type="protein sequence ID" value="OHA91384.1"/>
    <property type="molecule type" value="Genomic_DNA"/>
</dbReference>
<keyword evidence="5 7" id="KW-1133">Transmembrane helix</keyword>
<keyword evidence="4 7" id="KW-0812">Transmembrane</keyword>
<dbReference type="PRINTS" id="PR01837">
    <property type="entry name" value="MGTCSAPBPROT"/>
</dbReference>
<evidence type="ECO:0000256" key="3">
    <source>
        <dbReference type="ARBA" id="ARBA00022475"/>
    </source>
</evidence>
<evidence type="ECO:0000313" key="9">
    <source>
        <dbReference type="EMBL" id="OHA91384.1"/>
    </source>
</evidence>
<reference evidence="9 10" key="1">
    <citation type="journal article" date="2016" name="Nat. Commun.">
        <title>Thousands of microbial genomes shed light on interconnected biogeochemical processes in an aquifer system.</title>
        <authorList>
            <person name="Anantharaman K."/>
            <person name="Brown C.T."/>
            <person name="Hug L.A."/>
            <person name="Sharon I."/>
            <person name="Castelle C.J."/>
            <person name="Probst A.J."/>
            <person name="Thomas B.C."/>
            <person name="Singh A."/>
            <person name="Wilkins M.J."/>
            <person name="Karaoz U."/>
            <person name="Brodie E.L."/>
            <person name="Williams K.H."/>
            <person name="Hubbard S.S."/>
            <person name="Banfield J.F."/>
        </authorList>
    </citation>
    <scope>NUCLEOTIDE SEQUENCE [LARGE SCALE GENOMIC DNA]</scope>
</reference>
<organism evidence="9 10">
    <name type="scientific">Candidatus Zambryskibacteria bacterium RIFCSPHIGHO2_01_FULL_49_18</name>
    <dbReference type="NCBI Taxonomy" id="1802740"/>
    <lineage>
        <taxon>Bacteria</taxon>
        <taxon>Candidatus Zambryskiibacteriota</taxon>
    </lineage>
</organism>